<dbReference type="AlphaFoldDB" id="A0A1C0ZS74"/>
<dbReference type="RefSeq" id="WP_065857507.1">
    <property type="nucleotide sequence ID" value="NZ_LYPC01000028.1"/>
</dbReference>
<dbReference type="Gene3D" id="1.20.1740.10">
    <property type="entry name" value="Amino acid/polyamine transporter I"/>
    <property type="match status" value="1"/>
</dbReference>
<keyword evidence="7 8" id="KW-0472">Membrane</keyword>
<feature type="transmembrane region" description="Helical" evidence="8">
    <location>
        <begin position="42"/>
        <end position="61"/>
    </location>
</feature>
<feature type="transmembrane region" description="Helical" evidence="8">
    <location>
        <begin position="146"/>
        <end position="165"/>
    </location>
</feature>
<feature type="transmembrane region" description="Helical" evidence="8">
    <location>
        <begin position="114"/>
        <end position="134"/>
    </location>
</feature>
<feature type="transmembrane region" description="Helical" evidence="8">
    <location>
        <begin position="307"/>
        <end position="329"/>
    </location>
</feature>
<dbReference type="Proteomes" id="UP000093309">
    <property type="component" value="Unassembled WGS sequence"/>
</dbReference>
<dbReference type="PANTHER" id="PTHR34975:SF2">
    <property type="entry name" value="SPORE GERMINATION PROTEIN A2"/>
    <property type="match status" value="1"/>
</dbReference>
<accession>A0A1C0ZS74</accession>
<sequence>MNKYSFNQISLIQFILIICEAQVGIGVLSLPRDLAKKAGTDGWMGIIIGWMLAMLLSLIIIRVMEKNPGYTIFEIVSKYFGKWGGKGITLLWSVAEAYIASTILFSTIHIIKIWILQNVSNYILMILLIIPIYMVTKHGIRMIGMYAELVCVFTMWMPLLLLFALKDTEWMYLFPIGKEGILPILDSAKSTVLSFLGFELAFILYPFLKDKKSAAKGIVIANSLTMLVYLTTTLVSFIRFSPLEITDYLFPVLNLLKVIHLPFMERLEIVSLSFYLALIIMSVIPSLYVSMLGISQLLGKQDHRNPLRILLFLWVIASFFYIPSAFQIMQMVKSWVAVGIIISVVFPIFLWIYGWLFHFVRKEAKQ</sequence>
<evidence type="ECO:0000313" key="9">
    <source>
        <dbReference type="EMBL" id="OCT10931.1"/>
    </source>
</evidence>
<evidence type="ECO:0000256" key="2">
    <source>
        <dbReference type="ARBA" id="ARBA00007998"/>
    </source>
</evidence>
<keyword evidence="3" id="KW-0813">Transport</keyword>
<dbReference type="OrthoDB" id="2380120at2"/>
<dbReference type="InterPro" id="IPR004761">
    <property type="entry name" value="Spore_GerAB"/>
</dbReference>
<dbReference type="STRING" id="512399.A8709_04295"/>
<dbReference type="GO" id="GO:0009847">
    <property type="term" value="P:spore germination"/>
    <property type="evidence" value="ECO:0007669"/>
    <property type="project" value="InterPro"/>
</dbReference>
<evidence type="ECO:0000256" key="6">
    <source>
        <dbReference type="ARBA" id="ARBA00022989"/>
    </source>
</evidence>
<evidence type="ECO:0000256" key="8">
    <source>
        <dbReference type="SAM" id="Phobius"/>
    </source>
</evidence>
<comment type="similarity">
    <text evidence="2">Belongs to the amino acid-polyamine-organocation (APC) superfamily. Spore germination protein (SGP) (TC 2.A.3.9) family.</text>
</comment>
<comment type="caution">
    <text evidence="9">The sequence shown here is derived from an EMBL/GenBank/DDBJ whole genome shotgun (WGS) entry which is preliminary data.</text>
</comment>
<keyword evidence="4" id="KW-0309">Germination</keyword>
<organism evidence="9 10">
    <name type="scientific">Paenibacillus pectinilyticus</name>
    <dbReference type="NCBI Taxonomy" id="512399"/>
    <lineage>
        <taxon>Bacteria</taxon>
        <taxon>Bacillati</taxon>
        <taxon>Bacillota</taxon>
        <taxon>Bacilli</taxon>
        <taxon>Bacillales</taxon>
        <taxon>Paenibacillaceae</taxon>
        <taxon>Paenibacillus</taxon>
    </lineage>
</organism>
<feature type="transmembrane region" description="Helical" evidence="8">
    <location>
        <begin position="12"/>
        <end position="30"/>
    </location>
</feature>
<protein>
    <submittedName>
        <fullName evidence="9">Uncharacterized protein</fullName>
    </submittedName>
</protein>
<feature type="transmembrane region" description="Helical" evidence="8">
    <location>
        <begin position="272"/>
        <end position="295"/>
    </location>
</feature>
<evidence type="ECO:0000256" key="5">
    <source>
        <dbReference type="ARBA" id="ARBA00022692"/>
    </source>
</evidence>
<feature type="transmembrane region" description="Helical" evidence="8">
    <location>
        <begin position="88"/>
        <end position="108"/>
    </location>
</feature>
<name>A0A1C0ZS74_9BACL</name>
<feature type="transmembrane region" description="Helical" evidence="8">
    <location>
        <begin position="191"/>
        <end position="208"/>
    </location>
</feature>
<evidence type="ECO:0000256" key="4">
    <source>
        <dbReference type="ARBA" id="ARBA00022544"/>
    </source>
</evidence>
<dbReference type="PANTHER" id="PTHR34975">
    <property type="entry name" value="SPORE GERMINATION PROTEIN A2"/>
    <property type="match status" value="1"/>
</dbReference>
<dbReference type="NCBIfam" id="TIGR00912">
    <property type="entry name" value="2A0309"/>
    <property type="match status" value="1"/>
</dbReference>
<evidence type="ECO:0000256" key="1">
    <source>
        <dbReference type="ARBA" id="ARBA00004141"/>
    </source>
</evidence>
<keyword evidence="5 8" id="KW-0812">Transmembrane</keyword>
<feature type="transmembrane region" description="Helical" evidence="8">
    <location>
        <begin position="220"/>
        <end position="240"/>
    </location>
</feature>
<dbReference type="EMBL" id="LYPC01000028">
    <property type="protein sequence ID" value="OCT10931.1"/>
    <property type="molecule type" value="Genomic_DNA"/>
</dbReference>
<dbReference type="Pfam" id="PF03845">
    <property type="entry name" value="Spore_permease"/>
    <property type="match status" value="1"/>
</dbReference>
<feature type="transmembrane region" description="Helical" evidence="8">
    <location>
        <begin position="335"/>
        <end position="356"/>
    </location>
</feature>
<reference evidence="10" key="1">
    <citation type="submission" date="2016-05" db="EMBL/GenBank/DDBJ databases">
        <title>Paenibacillus oryzae. sp. nov., isolated from the rice root.</title>
        <authorList>
            <person name="Zhang J."/>
            <person name="Zhang X."/>
        </authorList>
    </citation>
    <scope>NUCLEOTIDE SEQUENCE [LARGE SCALE GENOMIC DNA]</scope>
    <source>
        <strain evidence="10">KCTC13222</strain>
    </source>
</reference>
<evidence type="ECO:0000256" key="3">
    <source>
        <dbReference type="ARBA" id="ARBA00022448"/>
    </source>
</evidence>
<keyword evidence="6 8" id="KW-1133">Transmembrane helix</keyword>
<keyword evidence="10" id="KW-1185">Reference proteome</keyword>
<dbReference type="GO" id="GO:0016020">
    <property type="term" value="C:membrane"/>
    <property type="evidence" value="ECO:0007669"/>
    <property type="project" value="UniProtKB-SubCell"/>
</dbReference>
<evidence type="ECO:0000313" key="10">
    <source>
        <dbReference type="Proteomes" id="UP000093309"/>
    </source>
</evidence>
<proteinExistence type="inferred from homology"/>
<evidence type="ECO:0000256" key="7">
    <source>
        <dbReference type="ARBA" id="ARBA00023136"/>
    </source>
</evidence>
<comment type="subcellular location">
    <subcellularLocation>
        <location evidence="1">Membrane</location>
        <topology evidence="1">Multi-pass membrane protein</topology>
    </subcellularLocation>
</comment>
<gene>
    <name evidence="9" type="ORF">A8709_04295</name>
</gene>